<dbReference type="Gene3D" id="3.40.50.300">
    <property type="entry name" value="P-loop containing nucleotide triphosphate hydrolases"/>
    <property type="match status" value="1"/>
</dbReference>
<accession>R8GY15</accession>
<dbReference type="InterPro" id="IPR027417">
    <property type="entry name" value="P-loop_NTPase"/>
</dbReference>
<gene>
    <name evidence="2" type="ORF">IIC_06093</name>
</gene>
<dbReference type="EMBL" id="AHES01000082">
    <property type="protein sequence ID" value="EOO65483.1"/>
    <property type="molecule type" value="Genomic_DNA"/>
</dbReference>
<dbReference type="HOGENOM" id="CLU_027398_1_0_9"/>
<organism evidence="2 3">
    <name type="scientific">Bacillus cereus VD021</name>
    <dbReference type="NCBI Taxonomy" id="1053224"/>
    <lineage>
        <taxon>Bacteria</taxon>
        <taxon>Bacillati</taxon>
        <taxon>Bacillota</taxon>
        <taxon>Bacilli</taxon>
        <taxon>Bacillales</taxon>
        <taxon>Bacillaceae</taxon>
        <taxon>Bacillus</taxon>
        <taxon>Bacillus cereus group</taxon>
    </lineage>
</organism>
<comment type="caution">
    <text evidence="2">The sequence shown here is derived from an EMBL/GenBank/DDBJ whole genome shotgun (WGS) entry which is preliminary data.</text>
</comment>
<dbReference type="RefSeq" id="WP_016101346.1">
    <property type="nucleotide sequence ID" value="NZ_KB976275.1"/>
</dbReference>
<evidence type="ECO:0000313" key="3">
    <source>
        <dbReference type="Proteomes" id="UP000014040"/>
    </source>
</evidence>
<sequence>MSIPYNVAADEEILQDIITQLLEIYVDDPVAFVEDILEVEPDPWQKEVLNDIANHSHVSVRSGQGVGKTAMESWICIWFLCCRPYPKIICTAPTKQQLYDVLWAEIAKWLNNSQVKDLLKWTKTKIYMKGFEDRWFATAKTATRPENMQGFHEDYMLFIADEASGIADDIMEAILGTLSGSENKLFMCGNPTKTSGVFFDSHNKDRALYKSHKVSSEDSPRTSKKNIEMLKKKYGEGSDTYRVRVEGEFPRGESAAFISLETAEAARMREVYKVEIIENEEEESAVKEIIPDTAIVEIGCDVARFGSDDTIIATRRGWKVLPLQVHHQRDTMYVAGLLVKEAKKYFSWCERTGKRIPIRIDDTGVGGGVTDRLKEVVAENDYPIDVIPINFASKGNAEYACIISVMYGHFKDNCLEFAGLPDDEDLIAQLSVRKYQINSDGRIKIEPKKAMKDRGLKSPDRAEAVVMAFAPFYPKERDRSKRPKRKRK</sequence>
<dbReference type="InterPro" id="IPR035412">
    <property type="entry name" value="Terminase_L_N"/>
</dbReference>
<dbReference type="Proteomes" id="UP000014040">
    <property type="component" value="Unassembled WGS sequence"/>
</dbReference>
<reference evidence="2 3" key="1">
    <citation type="submission" date="2012-12" db="EMBL/GenBank/DDBJ databases">
        <title>The Genome Sequence of Bacillus cereus VD021.</title>
        <authorList>
            <consortium name="The Broad Institute Genome Sequencing Platform"/>
            <consortium name="The Broad Institute Genome Sequencing Center for Infectious Disease"/>
            <person name="Feldgarden M."/>
            <person name="Van der Auwera G.A."/>
            <person name="Mahillon J."/>
            <person name="Duprez V."/>
            <person name="Timmery S."/>
            <person name="Mattelet C."/>
            <person name="Dierick K."/>
            <person name="Sun M."/>
            <person name="Yu Z."/>
            <person name="Zhu L."/>
            <person name="Hu X."/>
            <person name="Shank E.B."/>
            <person name="Swiecicka I."/>
            <person name="Hansen B.M."/>
            <person name="Andrup L."/>
            <person name="Walker B."/>
            <person name="Young S.K."/>
            <person name="Zeng Q."/>
            <person name="Gargeya S."/>
            <person name="Fitzgerald M."/>
            <person name="Haas B."/>
            <person name="Abouelleil A."/>
            <person name="Alvarado L."/>
            <person name="Arachchi H.M."/>
            <person name="Berlin A.M."/>
            <person name="Chapman S.B."/>
            <person name="Dewar J."/>
            <person name="Goldberg J."/>
            <person name="Griggs A."/>
            <person name="Gujja S."/>
            <person name="Hansen M."/>
            <person name="Howarth C."/>
            <person name="Imamovic A."/>
            <person name="Larimer J."/>
            <person name="McCowan C."/>
            <person name="Murphy C."/>
            <person name="Neiman D."/>
            <person name="Pearson M."/>
            <person name="Priest M."/>
            <person name="Roberts A."/>
            <person name="Saif S."/>
            <person name="Shea T."/>
            <person name="Sisk P."/>
            <person name="Sykes S."/>
            <person name="Wortman J."/>
            <person name="Nusbaum C."/>
            <person name="Birren B."/>
        </authorList>
    </citation>
    <scope>NUCLEOTIDE SEQUENCE [LARGE SCALE GENOMIC DNA]</scope>
    <source>
        <strain evidence="2 3">VD021</strain>
    </source>
</reference>
<evidence type="ECO:0000313" key="2">
    <source>
        <dbReference type="EMBL" id="EOO65483.1"/>
    </source>
</evidence>
<name>R8GY15_BACCE</name>
<proteinExistence type="predicted"/>
<dbReference type="Pfam" id="PF04466">
    <property type="entry name" value="Terminase_3"/>
    <property type="match status" value="1"/>
</dbReference>
<protein>
    <recommendedName>
        <fullName evidence="1">Phage terminase large subunit N-terminal domain-containing protein</fullName>
    </recommendedName>
</protein>
<dbReference type="AlphaFoldDB" id="R8GY15"/>
<dbReference type="Gene3D" id="3.30.420.240">
    <property type="match status" value="1"/>
</dbReference>
<dbReference type="PATRIC" id="fig|1053224.3.peg.6107"/>
<evidence type="ECO:0000259" key="1">
    <source>
        <dbReference type="Pfam" id="PF04466"/>
    </source>
</evidence>
<dbReference type="SUPFAM" id="SSF52540">
    <property type="entry name" value="P-loop containing nucleoside triphosphate hydrolases"/>
    <property type="match status" value="1"/>
</dbReference>
<feature type="domain" description="Phage terminase large subunit N-terminal" evidence="1">
    <location>
        <begin position="61"/>
        <end position="248"/>
    </location>
</feature>